<reference evidence="1 2" key="1">
    <citation type="journal article" date="2014" name="J. Microbiol.">
        <title>Diaminobutyricibacter tongyongensis gen. nov., sp. nov. and Homoserinibacter gongjuensis gen. nov., sp. nov. belong to the family Microbacteriaceae.</title>
        <authorList>
            <person name="Kim S.J."/>
            <person name="Ahn J.H."/>
            <person name="Weon H.Y."/>
            <person name="Hamada M."/>
            <person name="Suzuki K."/>
            <person name="Kwon S.W."/>
        </authorList>
    </citation>
    <scope>NUCLEOTIDE SEQUENCE [LARGE SCALE GENOMIC DNA]</scope>
    <source>
        <strain evidence="1 2">NBRC 108724</strain>
    </source>
</reference>
<protein>
    <submittedName>
        <fullName evidence="1">Uncharacterized protein</fullName>
    </submittedName>
</protein>
<name>A0A6L9Y452_9MICO</name>
<dbReference type="RefSeq" id="WP_163291461.1">
    <property type="nucleotide sequence ID" value="NZ_JAAGWY010000006.1"/>
</dbReference>
<dbReference type="AlphaFoldDB" id="A0A6L9Y452"/>
<proteinExistence type="predicted"/>
<keyword evidence="2" id="KW-1185">Reference proteome</keyword>
<accession>A0A6L9Y452</accession>
<gene>
    <name evidence="1" type="ORF">G3T36_19040</name>
</gene>
<comment type="caution">
    <text evidence="1">The sequence shown here is derived from an EMBL/GenBank/DDBJ whole genome shotgun (WGS) entry which is preliminary data.</text>
</comment>
<dbReference type="EMBL" id="JAAGWY010000006">
    <property type="protein sequence ID" value="NEN07958.1"/>
    <property type="molecule type" value="Genomic_DNA"/>
</dbReference>
<sequence length="86" mass="9794">MYADDPDPDADDYVMGYWMYEEEGRAYLATRPDLNFGEDHLIRSVELTDYGPRGGTITVSVSYNLTPEETQALIREAQGRQTLRGE</sequence>
<dbReference type="Proteomes" id="UP000474967">
    <property type="component" value="Unassembled WGS sequence"/>
</dbReference>
<evidence type="ECO:0000313" key="2">
    <source>
        <dbReference type="Proteomes" id="UP000474967"/>
    </source>
</evidence>
<evidence type="ECO:0000313" key="1">
    <source>
        <dbReference type="EMBL" id="NEN07958.1"/>
    </source>
</evidence>
<organism evidence="1 2">
    <name type="scientific">Leifsonia tongyongensis</name>
    <dbReference type="NCBI Taxonomy" id="1268043"/>
    <lineage>
        <taxon>Bacteria</taxon>
        <taxon>Bacillati</taxon>
        <taxon>Actinomycetota</taxon>
        <taxon>Actinomycetes</taxon>
        <taxon>Micrococcales</taxon>
        <taxon>Microbacteriaceae</taxon>
        <taxon>Leifsonia</taxon>
    </lineage>
</organism>